<dbReference type="STRING" id="325777.GW15_0206050"/>
<accession>A0A098Q4L1</accession>
<evidence type="ECO:0000256" key="1">
    <source>
        <dbReference type="SAM" id="MobiDB-lite"/>
    </source>
</evidence>
<reference evidence="2 3" key="1">
    <citation type="submission" date="2014-09" db="EMBL/GenBank/DDBJ databases">
        <title>A draft genome sequence for Xanthomonas axonopodis pv. vasculorum NCPPB 900.</title>
        <authorList>
            <person name="Harrison J."/>
            <person name="Studholme D.J."/>
        </authorList>
    </citation>
    <scope>NUCLEOTIDE SEQUENCE [LARGE SCALE GENOMIC DNA]</scope>
    <source>
        <strain evidence="2 3">NCPPB 900</strain>
    </source>
</reference>
<dbReference type="InterPro" id="IPR039251">
    <property type="entry name" value="OXLD1"/>
</dbReference>
<dbReference type="HOGENOM" id="CLU_200290_1_0_6"/>
<dbReference type="Proteomes" id="UP000028012">
    <property type="component" value="Unassembled WGS sequence"/>
</dbReference>
<dbReference type="AlphaFoldDB" id="A0A098Q4L1"/>
<feature type="compositionally biased region" description="Pro residues" evidence="1">
    <location>
        <begin position="10"/>
        <end position="21"/>
    </location>
</feature>
<feature type="region of interest" description="Disordered" evidence="1">
    <location>
        <begin position="1"/>
        <end position="21"/>
    </location>
</feature>
<gene>
    <name evidence="2" type="ORF">GW15_0206050</name>
</gene>
<dbReference type="EMBL" id="JPHD02000051">
    <property type="protein sequence ID" value="KGE52877.1"/>
    <property type="molecule type" value="Genomic_DNA"/>
</dbReference>
<protein>
    <submittedName>
        <fullName evidence="2">Oxidoreductase-like protein</fullName>
    </submittedName>
</protein>
<sequence>MHDSAASSPDPRPIAPQPPAPNACCESGCPLCVHDLYAEELTRYRQALAAWEARQPALSRPEAQ</sequence>
<dbReference type="eggNOG" id="ENOG5033A2I">
    <property type="taxonomic scope" value="Bacteria"/>
</dbReference>
<dbReference type="GeneID" id="58002263"/>
<organism evidence="2 3">
    <name type="scientific">Xanthomonas axonopodis pv. vasculorum</name>
    <dbReference type="NCBI Taxonomy" id="325777"/>
    <lineage>
        <taxon>Bacteria</taxon>
        <taxon>Pseudomonadati</taxon>
        <taxon>Pseudomonadota</taxon>
        <taxon>Gammaproteobacteria</taxon>
        <taxon>Lysobacterales</taxon>
        <taxon>Lysobacteraceae</taxon>
        <taxon>Xanthomonas</taxon>
    </lineage>
</organism>
<comment type="caution">
    <text evidence="2">The sequence shown here is derived from an EMBL/GenBank/DDBJ whole genome shotgun (WGS) entry which is preliminary data.</text>
</comment>
<dbReference type="InterPro" id="IPR019180">
    <property type="entry name" value="Oxidoreductase-like_N"/>
</dbReference>
<name>A0A098Q4L1_9XANT</name>
<dbReference type="PANTHER" id="PTHR21193:SF3">
    <property type="entry name" value="OXIDOREDUCTASE-LIKE DOMAIN-CONTAINING PROTEIN 1"/>
    <property type="match status" value="1"/>
</dbReference>
<proteinExistence type="predicted"/>
<dbReference type="Pfam" id="PF09791">
    <property type="entry name" value="Oxidored-like"/>
    <property type="match status" value="1"/>
</dbReference>
<dbReference type="PANTHER" id="PTHR21193">
    <property type="entry name" value="OXIDOREDUCTASE-LIKE DOMAIN-CONTAINING PROTEIN 1"/>
    <property type="match status" value="1"/>
</dbReference>
<evidence type="ECO:0000313" key="3">
    <source>
        <dbReference type="Proteomes" id="UP000028012"/>
    </source>
</evidence>
<dbReference type="RefSeq" id="WP_042821719.1">
    <property type="nucleotide sequence ID" value="NZ_CP053649.1"/>
</dbReference>
<evidence type="ECO:0000313" key="2">
    <source>
        <dbReference type="EMBL" id="KGE52877.1"/>
    </source>
</evidence>